<dbReference type="AlphaFoldDB" id="A0A4Q2UI47"/>
<keyword evidence="3" id="KW-1185">Reference proteome</keyword>
<evidence type="ECO:0000313" key="3">
    <source>
        <dbReference type="Proteomes" id="UP000290407"/>
    </source>
</evidence>
<accession>A0A4Q2UI47</accession>
<dbReference type="Proteomes" id="UP000290407">
    <property type="component" value="Unassembled WGS sequence"/>
</dbReference>
<reference evidence="2 3" key="1">
    <citation type="submission" date="2019-01" db="EMBL/GenBank/DDBJ databases">
        <title>Spirosoma flava sp. nov., a propanil-degrading bacterium isolated from herbicide-contaminated soil.</title>
        <authorList>
            <person name="Zhang L."/>
            <person name="Jiang J.-D."/>
        </authorList>
    </citation>
    <scope>NUCLEOTIDE SEQUENCE [LARGE SCALE GENOMIC DNA]</scope>
    <source>
        <strain evidence="2 3">TY50</strain>
    </source>
</reference>
<keyword evidence="1" id="KW-0812">Transmembrane</keyword>
<keyword evidence="1" id="KW-0472">Membrane</keyword>
<feature type="transmembrane region" description="Helical" evidence="1">
    <location>
        <begin position="175"/>
        <end position="194"/>
    </location>
</feature>
<protein>
    <submittedName>
        <fullName evidence="2">Uncharacterized protein</fullName>
    </submittedName>
</protein>
<feature type="transmembrane region" description="Helical" evidence="1">
    <location>
        <begin position="12"/>
        <end position="31"/>
    </location>
</feature>
<dbReference type="EMBL" id="SBLB01000009">
    <property type="protein sequence ID" value="RYC67175.1"/>
    <property type="molecule type" value="Genomic_DNA"/>
</dbReference>
<comment type="caution">
    <text evidence="2">The sequence shown here is derived from an EMBL/GenBank/DDBJ whole genome shotgun (WGS) entry which is preliminary data.</text>
</comment>
<evidence type="ECO:0000256" key="1">
    <source>
        <dbReference type="SAM" id="Phobius"/>
    </source>
</evidence>
<gene>
    <name evidence="2" type="ORF">EQG79_26225</name>
</gene>
<evidence type="ECO:0000313" key="2">
    <source>
        <dbReference type="EMBL" id="RYC67175.1"/>
    </source>
</evidence>
<keyword evidence="1" id="KW-1133">Transmembrane helix</keyword>
<proteinExistence type="predicted"/>
<organism evidence="2 3">
    <name type="scientific">Spirosoma sordidisoli</name>
    <dbReference type="NCBI Taxonomy" id="2502893"/>
    <lineage>
        <taxon>Bacteria</taxon>
        <taxon>Pseudomonadati</taxon>
        <taxon>Bacteroidota</taxon>
        <taxon>Cytophagia</taxon>
        <taxon>Cytophagales</taxon>
        <taxon>Cytophagaceae</taxon>
        <taxon>Spirosoma</taxon>
    </lineage>
</organism>
<dbReference type="RefSeq" id="WP_129605627.1">
    <property type="nucleotide sequence ID" value="NZ_SBLB01000009.1"/>
</dbReference>
<sequence>MEKVLGSMHIDIGTLCWLAALGISTILYSFAEERINHIHQAERQHGADETGQYAWIHRLSLLSNGIGLLSLVALAYLHPLQFLVVLPVLFILYRSRVTHRIGVYSFNVLQQARRWSFTVQRNPIRIGLLGAGSFGLEYALEEEYLVNCLAFSNEPTNSVISLIVSRAGQAGSWEVLNGFVMLGIMLTGSAFWQAHTRINHENQSGASFADSSYSWRTDSLLLSYLFLLVSLLGLTAVISFSAISNYTFWIGYLGVILAQRTKTGRRLGQRIVYAVESFLVPADRVVE</sequence>
<name>A0A4Q2UI47_9BACT</name>
<feature type="transmembrane region" description="Helical" evidence="1">
    <location>
        <begin position="68"/>
        <end position="93"/>
    </location>
</feature>
<feature type="transmembrane region" description="Helical" evidence="1">
    <location>
        <begin position="224"/>
        <end position="257"/>
    </location>
</feature>